<organism evidence="1 2">
    <name type="scientific">Microscilla marina ATCC 23134</name>
    <dbReference type="NCBI Taxonomy" id="313606"/>
    <lineage>
        <taxon>Bacteria</taxon>
        <taxon>Pseudomonadati</taxon>
        <taxon>Bacteroidota</taxon>
        <taxon>Cytophagia</taxon>
        <taxon>Cytophagales</taxon>
        <taxon>Microscillaceae</taxon>
        <taxon>Microscilla</taxon>
    </lineage>
</organism>
<dbReference type="EMBL" id="AAWS01000006">
    <property type="protein sequence ID" value="EAY30427.1"/>
    <property type="molecule type" value="Genomic_DNA"/>
</dbReference>
<accession>A1ZG10</accession>
<comment type="caution">
    <text evidence="1">The sequence shown here is derived from an EMBL/GenBank/DDBJ whole genome shotgun (WGS) entry which is preliminary data.</text>
</comment>
<dbReference type="Proteomes" id="UP000004095">
    <property type="component" value="Unassembled WGS sequence"/>
</dbReference>
<name>A1ZG10_MICM2</name>
<sequence length="44" mass="5107">MDILPIVLVMYPRRTLQNIFNKKVKVWQSQSFFLPEPKGTGASK</sequence>
<dbReference type="AlphaFoldDB" id="A1ZG10"/>
<gene>
    <name evidence="1" type="ORF">M23134_03063</name>
</gene>
<reference evidence="1 2" key="1">
    <citation type="submission" date="2007-01" db="EMBL/GenBank/DDBJ databases">
        <authorList>
            <person name="Haygood M."/>
            <person name="Podell S."/>
            <person name="Anderson C."/>
            <person name="Hopkinson B."/>
            <person name="Roe K."/>
            <person name="Barbeau K."/>
            <person name="Gaasterland T."/>
            <person name="Ferriera S."/>
            <person name="Johnson J."/>
            <person name="Kravitz S."/>
            <person name="Beeson K."/>
            <person name="Sutton G."/>
            <person name="Rogers Y.-H."/>
            <person name="Friedman R."/>
            <person name="Frazier M."/>
            <person name="Venter J.C."/>
        </authorList>
    </citation>
    <scope>NUCLEOTIDE SEQUENCE [LARGE SCALE GENOMIC DNA]</scope>
    <source>
        <strain evidence="1 2">ATCC 23134</strain>
    </source>
</reference>
<proteinExistence type="predicted"/>
<evidence type="ECO:0000313" key="2">
    <source>
        <dbReference type="Proteomes" id="UP000004095"/>
    </source>
</evidence>
<keyword evidence="2" id="KW-1185">Reference proteome</keyword>
<evidence type="ECO:0000313" key="1">
    <source>
        <dbReference type="EMBL" id="EAY30427.1"/>
    </source>
</evidence>
<protein>
    <submittedName>
        <fullName evidence="1">Uncharacterized protein</fullName>
    </submittedName>
</protein>